<name>A0A645J2D9_9ZZZZ</name>
<reference evidence="1" key="1">
    <citation type="submission" date="2019-08" db="EMBL/GenBank/DDBJ databases">
        <authorList>
            <person name="Kucharzyk K."/>
            <person name="Murdoch R.W."/>
            <person name="Higgins S."/>
            <person name="Loffler F."/>
        </authorList>
    </citation>
    <scope>NUCLEOTIDE SEQUENCE</scope>
</reference>
<proteinExistence type="predicted"/>
<comment type="caution">
    <text evidence="1">The sequence shown here is derived from an EMBL/GenBank/DDBJ whole genome shotgun (WGS) entry which is preliminary data.</text>
</comment>
<dbReference type="EMBL" id="VSSQ01129908">
    <property type="protein sequence ID" value="MPN57855.1"/>
    <property type="molecule type" value="Genomic_DNA"/>
</dbReference>
<evidence type="ECO:0000313" key="1">
    <source>
        <dbReference type="EMBL" id="MPN57855.1"/>
    </source>
</evidence>
<protein>
    <submittedName>
        <fullName evidence="1">Uncharacterized protein</fullName>
    </submittedName>
</protein>
<gene>
    <name evidence="1" type="ORF">SDC9_205551</name>
</gene>
<sequence length="122" mass="13260">MPNQLRQRGCHHIAAKAEAGGHPQQAARLAARHIHLLQQMLDLVQNALRPVVDALALLGDGDPPCGAMQQLHAQLLLQQADALADKGRRSIVRGRSLGKAGFAHHGGEDTQVFGRRHFLHDL</sequence>
<organism evidence="1">
    <name type="scientific">bioreactor metagenome</name>
    <dbReference type="NCBI Taxonomy" id="1076179"/>
    <lineage>
        <taxon>unclassified sequences</taxon>
        <taxon>metagenomes</taxon>
        <taxon>ecological metagenomes</taxon>
    </lineage>
</organism>
<dbReference type="AlphaFoldDB" id="A0A645J2D9"/>
<accession>A0A645J2D9</accession>